<keyword evidence="2" id="KW-0472">Membrane</keyword>
<keyword evidence="2" id="KW-0812">Transmembrane</keyword>
<keyword evidence="4" id="KW-1185">Reference proteome</keyword>
<evidence type="ECO:0000313" key="4">
    <source>
        <dbReference type="Proteomes" id="UP001138997"/>
    </source>
</evidence>
<dbReference type="AlphaFoldDB" id="A0A9X1N8S7"/>
<sequence length="128" mass="14113">MQTVFGLVALGTAVWAGIDSSRLGARRGRLGGGFLDMGPAAWFFALFLFWIIGFPCYLVARTRLVEVQRQEQSAWFTNAAPPGVPPVQPWTSYVPPPQPTYNAPTSPEPQAWAPPHRTPPKIVYPPPR</sequence>
<comment type="caution">
    <text evidence="3">The sequence shown here is derived from an EMBL/GenBank/DDBJ whole genome shotgun (WGS) entry which is preliminary data.</text>
</comment>
<dbReference type="RefSeq" id="WP_231439460.1">
    <property type="nucleotide sequence ID" value="NZ_JAJOMB010000003.1"/>
</dbReference>
<keyword evidence="2" id="KW-1133">Transmembrane helix</keyword>
<reference evidence="3" key="1">
    <citation type="submission" date="2021-11" db="EMBL/GenBank/DDBJ databases">
        <title>Streptomyces corallinus and Kineosporia corallina sp. nov., two new coral-derived marine actinobacteria.</title>
        <authorList>
            <person name="Buangrab K."/>
            <person name="Sutthacheep M."/>
            <person name="Yeemin T."/>
            <person name="Harunari E."/>
            <person name="Igarashi Y."/>
            <person name="Sripreechasak P."/>
            <person name="Kanchanasin P."/>
            <person name="Tanasupawat S."/>
            <person name="Phongsopitanun W."/>
        </authorList>
    </citation>
    <scope>NUCLEOTIDE SEQUENCE</scope>
    <source>
        <strain evidence="3">JCM 31032</strain>
    </source>
</reference>
<dbReference type="Proteomes" id="UP001138997">
    <property type="component" value="Unassembled WGS sequence"/>
</dbReference>
<evidence type="ECO:0000256" key="1">
    <source>
        <dbReference type="SAM" id="MobiDB-lite"/>
    </source>
</evidence>
<proteinExistence type="predicted"/>
<evidence type="ECO:0000256" key="2">
    <source>
        <dbReference type="SAM" id="Phobius"/>
    </source>
</evidence>
<organism evidence="3 4">
    <name type="scientific">Kineosporia babensis</name>
    <dbReference type="NCBI Taxonomy" id="499548"/>
    <lineage>
        <taxon>Bacteria</taxon>
        <taxon>Bacillati</taxon>
        <taxon>Actinomycetota</taxon>
        <taxon>Actinomycetes</taxon>
        <taxon>Kineosporiales</taxon>
        <taxon>Kineosporiaceae</taxon>
        <taxon>Kineosporia</taxon>
    </lineage>
</organism>
<feature type="region of interest" description="Disordered" evidence="1">
    <location>
        <begin position="87"/>
        <end position="128"/>
    </location>
</feature>
<name>A0A9X1N8S7_9ACTN</name>
<feature type="compositionally biased region" description="Pro residues" evidence="1">
    <location>
        <begin position="87"/>
        <end position="99"/>
    </location>
</feature>
<protein>
    <submittedName>
        <fullName evidence="3">Uncharacterized protein</fullName>
    </submittedName>
</protein>
<evidence type="ECO:0000313" key="3">
    <source>
        <dbReference type="EMBL" id="MCD5310507.1"/>
    </source>
</evidence>
<feature type="transmembrane region" description="Helical" evidence="2">
    <location>
        <begin position="40"/>
        <end position="60"/>
    </location>
</feature>
<dbReference type="EMBL" id="JAJOMB010000003">
    <property type="protein sequence ID" value="MCD5310507.1"/>
    <property type="molecule type" value="Genomic_DNA"/>
</dbReference>
<gene>
    <name evidence="3" type="ORF">LR394_06340</name>
</gene>
<accession>A0A9X1N8S7</accession>